<dbReference type="InterPro" id="IPR051549">
    <property type="entry name" value="PEP_Utilizing_Enz"/>
</dbReference>
<name>A0A972GPD1_9BACL</name>
<keyword evidence="6" id="KW-1185">Reference proteome</keyword>
<evidence type="ECO:0000259" key="4">
    <source>
        <dbReference type="Pfam" id="PF01326"/>
    </source>
</evidence>
<dbReference type="Pfam" id="PF01326">
    <property type="entry name" value="PPDK_N"/>
    <property type="match status" value="1"/>
</dbReference>
<organism evidence="5 6">
    <name type="scientific">Paenibacillus foliorum</name>
    <dbReference type="NCBI Taxonomy" id="2654974"/>
    <lineage>
        <taxon>Bacteria</taxon>
        <taxon>Bacillati</taxon>
        <taxon>Bacillota</taxon>
        <taxon>Bacilli</taxon>
        <taxon>Bacillales</taxon>
        <taxon>Paenibacillaceae</taxon>
        <taxon>Paenibacillus</taxon>
    </lineage>
</organism>
<dbReference type="Pfam" id="PF00391">
    <property type="entry name" value="PEP-utilizers"/>
    <property type="match status" value="1"/>
</dbReference>
<evidence type="ECO:0000259" key="3">
    <source>
        <dbReference type="Pfam" id="PF00391"/>
    </source>
</evidence>
<dbReference type="GO" id="GO:0005524">
    <property type="term" value="F:ATP binding"/>
    <property type="evidence" value="ECO:0007669"/>
    <property type="project" value="UniProtKB-KW"/>
</dbReference>
<dbReference type="NCBIfam" id="NF004877">
    <property type="entry name" value="PRK06241.1-2"/>
    <property type="match status" value="1"/>
</dbReference>
<evidence type="ECO:0000313" key="5">
    <source>
        <dbReference type="EMBL" id="NOU93695.1"/>
    </source>
</evidence>
<keyword evidence="2" id="KW-0067">ATP-binding</keyword>
<sequence>MDSYVLDFQQIDKTSLPLVGGKGANLGEMTRAGFPIPAGFCVTTGAFRAFLEQSDEMEAYFLRLEEVKADQLDEIAVLGRSIRDHLVTVAAPAKVLAAIMTSWRRSGEAKAYAVRSSATAEDLPTASFAGQQDTYLNVLGEEQLLQAIRKCWASLFTDRAISYRAKNGFDHRAVLLSVVVQQMVFPEVSGIMFTADPISGHRSTISIDAGFGLGEALVSGLVSADLYQVRAGEIIAKKIAKKKLAIYPLPEGGTVTQQLSEDRQEQQALSDLQIIELAAVGERIEKHYGSEQDIEWCYAEGRIYVVQSRPITSLYPLPQMSVPEGESPHILLSFGHQQMMTNAMRPLALSVLRTMIPFGKAAIRSESSIARIAGGRMFLDITKLLTLKPARRILPKVLSGIDELIGSGVAEFVQRDSFIRNLPRQAGLKREILRTARPIVSKAIRNLVFADTSQGVREVNDWMTASLKVSRTRLAGAVGPERVMRVQEQAGMMLRALLRNVLAYPLAGIISLRLIMLLTEKWLGDIQTVHVLNKSLAGNVTSEMGLMIGDLADTARRYPQVAEIIRQDDGTRFRSSLQHADGGAEFIRQWDRFMQLYGMRCPGEIDITQPRWSEDESLLLPAIHSHMRTMEEGEHRERFAQGAIEAEEATRELIGRLRDLPFGWFKAKLMSRLIQVFRNLMAIREHPKYLMIQMFGIIRRALLDEARLLVEAGVLRQEEDVYYLTLDELLQLTQGEPFIRLDERLAERKREYERFRTLTPPRLMTSEGEIITGRRKQKDAPEGALLGTPVSVGVVEGFARVVLRPEEAKLNKGEILIAPFSDPGWTPLFHSAIGLVMEVGGLMTHGAVVAREYGLPAVVGIDGATERIKDGDYIRLDGTRGFVLILKPHGFKGGSTPNTPT</sequence>
<dbReference type="Gene3D" id="3.30.1490.20">
    <property type="entry name" value="ATP-grasp fold, A domain"/>
    <property type="match status" value="1"/>
</dbReference>
<dbReference type="InterPro" id="IPR013815">
    <property type="entry name" value="ATP_grasp_subdomain_1"/>
</dbReference>
<accession>A0A972GPD1</accession>
<dbReference type="InterPro" id="IPR036637">
    <property type="entry name" value="Phosphohistidine_dom_sf"/>
</dbReference>
<evidence type="ECO:0000256" key="2">
    <source>
        <dbReference type="ARBA" id="ARBA00022840"/>
    </source>
</evidence>
<dbReference type="Gene3D" id="3.50.30.10">
    <property type="entry name" value="Phosphohistidine domain"/>
    <property type="match status" value="1"/>
</dbReference>
<evidence type="ECO:0000313" key="6">
    <source>
        <dbReference type="Proteomes" id="UP000641588"/>
    </source>
</evidence>
<reference evidence="5" key="1">
    <citation type="submission" date="2019-10" db="EMBL/GenBank/DDBJ databases">
        <title>Description of Paenibacillus glebae sp. nov.</title>
        <authorList>
            <person name="Carlier A."/>
            <person name="Qi S."/>
        </authorList>
    </citation>
    <scope>NUCLEOTIDE SEQUENCE</scope>
    <source>
        <strain evidence="5">LMG 31456</strain>
    </source>
</reference>
<feature type="domain" description="PEP-utilising enzyme mobile" evidence="3">
    <location>
        <begin position="811"/>
        <end position="881"/>
    </location>
</feature>
<dbReference type="InterPro" id="IPR002192">
    <property type="entry name" value="PPDK_AMP/ATP-bd"/>
</dbReference>
<dbReference type="SUPFAM" id="SSF56059">
    <property type="entry name" value="Glutathione synthetase ATP-binding domain-like"/>
    <property type="match status" value="1"/>
</dbReference>
<dbReference type="InterPro" id="IPR008279">
    <property type="entry name" value="PEP-util_enz_mobile_dom"/>
</dbReference>
<evidence type="ECO:0000256" key="1">
    <source>
        <dbReference type="ARBA" id="ARBA00022741"/>
    </source>
</evidence>
<dbReference type="FunFam" id="3.30.1490.20:FF:000010">
    <property type="entry name" value="Phosphoenolpyruvate synthase"/>
    <property type="match status" value="1"/>
</dbReference>
<proteinExistence type="predicted"/>
<dbReference type="AlphaFoldDB" id="A0A972GPD1"/>
<dbReference type="SUPFAM" id="SSF52009">
    <property type="entry name" value="Phosphohistidine domain"/>
    <property type="match status" value="1"/>
</dbReference>
<keyword evidence="1" id="KW-0547">Nucleotide-binding</keyword>
<dbReference type="NCBIfam" id="NF004878">
    <property type="entry name" value="PRK06241.1-3"/>
    <property type="match status" value="1"/>
</dbReference>
<dbReference type="PANTHER" id="PTHR43615:SF1">
    <property type="entry name" value="PPDK_N DOMAIN-CONTAINING PROTEIN"/>
    <property type="match status" value="1"/>
</dbReference>
<dbReference type="Gene3D" id="3.30.470.20">
    <property type="entry name" value="ATP-grasp fold, B domain"/>
    <property type="match status" value="1"/>
</dbReference>
<dbReference type="PANTHER" id="PTHR43615">
    <property type="entry name" value="PHOSPHOENOLPYRUVATE SYNTHASE-RELATED"/>
    <property type="match status" value="1"/>
</dbReference>
<feature type="domain" description="Pyruvate phosphate dikinase AMP/ATP-binding" evidence="4">
    <location>
        <begin position="17"/>
        <end position="314"/>
    </location>
</feature>
<dbReference type="GO" id="GO:0016301">
    <property type="term" value="F:kinase activity"/>
    <property type="evidence" value="ECO:0007669"/>
    <property type="project" value="InterPro"/>
</dbReference>
<protein>
    <submittedName>
        <fullName evidence="5">Phosphoenolpyruvate synthase</fullName>
    </submittedName>
</protein>
<gene>
    <name evidence="5" type="ORF">GC093_10735</name>
</gene>
<dbReference type="EMBL" id="WHOD01000049">
    <property type="protein sequence ID" value="NOU93695.1"/>
    <property type="molecule type" value="Genomic_DNA"/>
</dbReference>
<dbReference type="Proteomes" id="UP000641588">
    <property type="component" value="Unassembled WGS sequence"/>
</dbReference>
<comment type="caution">
    <text evidence="5">The sequence shown here is derived from an EMBL/GenBank/DDBJ whole genome shotgun (WGS) entry which is preliminary data.</text>
</comment>